<dbReference type="Pfam" id="PF02497">
    <property type="entry name" value="Arteri_GP4"/>
    <property type="match status" value="1"/>
</dbReference>
<organism evidence="1 2">
    <name type="scientific">RtClan arterivirus</name>
    <dbReference type="NCBI Taxonomy" id="2847271"/>
    <lineage>
        <taxon>Viruses</taxon>
        <taxon>Riboviria</taxon>
        <taxon>Orthornavirae</taxon>
        <taxon>Pisuviricota</taxon>
        <taxon>Pisoniviricetes</taxon>
        <taxon>Nidovirales</taxon>
        <taxon>Arnidovirineae</taxon>
        <taxon>Arteriviridae</taxon>
        <taxon>Variarterivirinae</taxon>
        <taxon>Nuarterivirus</taxon>
        <taxon>Nuarterivirus guemel</taxon>
    </lineage>
</organism>
<protein>
    <submittedName>
        <fullName evidence="1">GP4 protein</fullName>
    </submittedName>
</protein>
<dbReference type="InterPro" id="IPR003412">
    <property type="entry name" value="Arteri_GP4"/>
</dbReference>
<proteinExistence type="predicted"/>
<reference evidence="1 2" key="1">
    <citation type="journal article" date="2018" name="Microbiome">
        <title>Comparative analysis of rodent and small mammal viromes to better understand the wildlife origin of emerging infectious diseases.</title>
        <authorList>
            <person name="Wu Z."/>
            <person name="Lu L."/>
            <person name="Du J."/>
            <person name="Yang L."/>
            <person name="Ren X."/>
            <person name="Liu B."/>
            <person name="Jiang J."/>
            <person name="Yang J."/>
            <person name="Dong J."/>
            <person name="Sun L."/>
            <person name="Zhu Y."/>
            <person name="Li Y."/>
            <person name="Zheng D."/>
            <person name="Zhang C."/>
            <person name="Su H."/>
            <person name="Zheng Y."/>
            <person name="Zhou H."/>
            <person name="Zhu G."/>
            <person name="Li H."/>
            <person name="Chmura A."/>
            <person name="Yang F."/>
            <person name="Daszak P."/>
            <person name="Wang J."/>
            <person name="Liu Q."/>
            <person name="Jin Q."/>
        </authorList>
    </citation>
    <scope>NUCLEOTIDE SEQUENCE [LARGE SCALE GENOMIC DNA]</scope>
    <source>
        <strain evidence="1">RtClan-Arterivirus/GZ2015</strain>
    </source>
</reference>
<evidence type="ECO:0000313" key="2">
    <source>
        <dbReference type="Proteomes" id="UP000501345"/>
    </source>
</evidence>
<keyword evidence="2" id="KW-1185">Reference proteome</keyword>
<evidence type="ECO:0000313" key="1">
    <source>
        <dbReference type="EMBL" id="ATP66648.1"/>
    </source>
</evidence>
<sequence>MGSPLLFLLVGALGIHCASAYACRPCYGPSYPDRAKQFNSTRSWNIGQFEYKGSCGDAAKQGRIYCPATVGPAIGFADFFEVKETAMSGANDLLAFTSCMLYGIEMAENGFAPFLGNVSGVPAVCIHFTQYIEHLKNISQKFAPLQKGLMHHIAPHSVRWATVIIMVLSILIALI</sequence>
<accession>A0A2H4MWQ3</accession>
<dbReference type="EMBL" id="KY369969">
    <property type="protein sequence ID" value="ATP66648.1"/>
    <property type="molecule type" value="Genomic_RNA"/>
</dbReference>
<dbReference type="GO" id="GO:0019031">
    <property type="term" value="C:viral envelope"/>
    <property type="evidence" value="ECO:0007669"/>
    <property type="project" value="InterPro"/>
</dbReference>
<name>A0A2H4MWQ3_9NIDO</name>
<dbReference type="Proteomes" id="UP000501345">
    <property type="component" value="Segment"/>
</dbReference>